<dbReference type="EMBL" id="MK072070">
    <property type="protein sequence ID" value="AYV78100.1"/>
    <property type="molecule type" value="Genomic_DNA"/>
</dbReference>
<name>A0A3G4ZT77_9VIRU</name>
<reference evidence="1" key="1">
    <citation type="submission" date="2018-10" db="EMBL/GenBank/DDBJ databases">
        <title>Hidden diversity of soil giant viruses.</title>
        <authorList>
            <person name="Schulz F."/>
            <person name="Alteio L."/>
            <person name="Goudeau D."/>
            <person name="Ryan E.M."/>
            <person name="Malmstrom R.R."/>
            <person name="Blanchard J."/>
            <person name="Woyke T."/>
        </authorList>
    </citation>
    <scope>NUCLEOTIDE SEQUENCE</scope>
    <source>
        <strain evidence="1">EDV1</strain>
    </source>
</reference>
<organism evidence="1">
    <name type="scientific">Edafosvirus sp</name>
    <dbReference type="NCBI Taxonomy" id="2487765"/>
    <lineage>
        <taxon>Viruses</taxon>
        <taxon>Varidnaviria</taxon>
        <taxon>Bamfordvirae</taxon>
        <taxon>Nucleocytoviricota</taxon>
        <taxon>Megaviricetes</taxon>
        <taxon>Imitervirales</taxon>
        <taxon>Mimiviridae</taxon>
        <taxon>Klosneuvirinae</taxon>
    </lineage>
</organism>
<evidence type="ECO:0000313" key="1">
    <source>
        <dbReference type="EMBL" id="AYV78100.1"/>
    </source>
</evidence>
<sequence>MKDNWYPLINGKIPAKDEQGIMKFPNKKPKSWTEYPETTHVGWRGPMILWSDVKKMPGIYYGETS</sequence>
<proteinExistence type="predicted"/>
<protein>
    <submittedName>
        <fullName evidence="1">Uncharacterized protein</fullName>
    </submittedName>
</protein>
<gene>
    <name evidence="1" type="ORF">Edafosvirus5_18</name>
</gene>
<accession>A0A3G4ZT77</accession>